<dbReference type="GO" id="GO:0016757">
    <property type="term" value="F:glycosyltransferase activity"/>
    <property type="evidence" value="ECO:0007669"/>
    <property type="project" value="UniProtKB-KW"/>
</dbReference>
<evidence type="ECO:0000259" key="6">
    <source>
        <dbReference type="Pfam" id="PF05157"/>
    </source>
</evidence>
<feature type="transmembrane region" description="Helical" evidence="5">
    <location>
        <begin position="579"/>
        <end position="601"/>
    </location>
</feature>
<dbReference type="Proteomes" id="UP000503308">
    <property type="component" value="Chromosome"/>
</dbReference>
<comment type="similarity">
    <text evidence="1">Belongs to the glycosyltransferase 2 family.</text>
</comment>
<proteinExistence type="inferred from homology"/>
<evidence type="ECO:0000256" key="2">
    <source>
        <dbReference type="ARBA" id="ARBA00022676"/>
    </source>
</evidence>
<feature type="transmembrane region" description="Helical" evidence="5">
    <location>
        <begin position="211"/>
        <end position="231"/>
    </location>
</feature>
<accession>A0A858SVH7</accession>
<sequence>MNDLDLSLTRPGRAPPGGRHPPLGQLLVDTGKIGPRDLMHALGLQGHIDAPLGDIMVAEGLVSRRDVLGALAQQARSEGADLELSPPAPDMAGHLPAALCLRYGVVPWREDARALYVATSSPAAFTSLRQALGSRSRQMFPVIVDEVQIQSHISRLYGRELAGKAAVRVPATESCRGWSTGSTRRTIIALGLLAITGVAAFQAPAWTLTAAVLWAVITLAMVTTLKAAAFVTHFTKGRSARTAAIITTPFRLPRVSVLVPLLKEKEIAAQLIARLSGLTYPKSLLNVVLVLEENDRLTRETIARTELPEWMSVIEVPGAGDLTTKPRALNYALDFCRGSIVGIWDAEDWPEADQIERVVSRFNDAPEDVVCLQGVLDYYNSRANWLARCFTIEYATWWRMVMPGLARLGLVLPLGGTTLFFRRDALERLGGWDAHNVTEDADLGVRLARHGYRTELIDTVTHEEATSRAWPWIRQRSRWLKGFMITYCVHMRRPRQLIRDVGFVRFLGLQTIFLAAFSQFAMAPVLWTFWLSAAGLPHAVAGTLGSAAVWSMAGLFIFSEVLSLAMGLVAVSGRGHRHLMAFVPTMMFYYPLGTVAAYKALWEMLRSPFFWDKTQHGVTRQTDLP</sequence>
<dbReference type="KEGG" id="rpon:G3256_12950"/>
<dbReference type="AlphaFoldDB" id="A0A858SVH7"/>
<dbReference type="InterPro" id="IPR037257">
    <property type="entry name" value="T2SS_E_N_sf"/>
</dbReference>
<feature type="compositionally biased region" description="Low complexity" evidence="4">
    <location>
        <begin position="10"/>
        <end position="22"/>
    </location>
</feature>
<dbReference type="InterPro" id="IPR007831">
    <property type="entry name" value="T2SS_GspE_N"/>
</dbReference>
<dbReference type="Pfam" id="PF05157">
    <property type="entry name" value="MshEN"/>
    <property type="match status" value="1"/>
</dbReference>
<reference evidence="7 8" key="1">
    <citation type="submission" date="2020-02" db="EMBL/GenBank/DDBJ databases">
        <title>Genome sequence of Roseobacter ponti.</title>
        <authorList>
            <person name="Hollensteiner J."/>
            <person name="Schneider D."/>
            <person name="Poehlein A."/>
            <person name="Daniel R."/>
        </authorList>
    </citation>
    <scope>NUCLEOTIDE SEQUENCE [LARGE SCALE GENOMIC DNA]</scope>
    <source>
        <strain evidence="7 8">DSM 106830</strain>
    </source>
</reference>
<dbReference type="Gene3D" id="3.90.550.10">
    <property type="entry name" value="Spore Coat Polysaccharide Biosynthesis Protein SpsA, Chain A"/>
    <property type="match status" value="1"/>
</dbReference>
<keyword evidence="5" id="KW-0812">Transmembrane</keyword>
<feature type="transmembrane region" description="Helical" evidence="5">
    <location>
        <begin position="547"/>
        <end position="572"/>
    </location>
</feature>
<keyword evidence="2" id="KW-0328">Glycosyltransferase</keyword>
<protein>
    <submittedName>
        <fullName evidence="7">Glycosyltransferase</fullName>
    </submittedName>
</protein>
<feature type="transmembrane region" description="Helical" evidence="5">
    <location>
        <begin position="502"/>
        <end position="527"/>
    </location>
</feature>
<dbReference type="Gene3D" id="3.30.300.160">
    <property type="entry name" value="Type II secretion system, protein E, N-terminal domain"/>
    <property type="match status" value="1"/>
</dbReference>
<evidence type="ECO:0000256" key="1">
    <source>
        <dbReference type="ARBA" id="ARBA00006739"/>
    </source>
</evidence>
<organism evidence="7 8">
    <name type="scientific">Roseobacter ponti</name>
    <dbReference type="NCBI Taxonomy" id="1891787"/>
    <lineage>
        <taxon>Bacteria</taxon>
        <taxon>Pseudomonadati</taxon>
        <taxon>Pseudomonadota</taxon>
        <taxon>Alphaproteobacteria</taxon>
        <taxon>Rhodobacterales</taxon>
        <taxon>Roseobacteraceae</taxon>
        <taxon>Roseobacter</taxon>
    </lineage>
</organism>
<dbReference type="Pfam" id="PF13641">
    <property type="entry name" value="Glyco_tranf_2_3"/>
    <property type="match status" value="1"/>
</dbReference>
<dbReference type="RefSeq" id="WP_169641225.1">
    <property type="nucleotide sequence ID" value="NZ_CP048788.1"/>
</dbReference>
<keyword evidence="3 7" id="KW-0808">Transferase</keyword>
<evidence type="ECO:0000313" key="7">
    <source>
        <dbReference type="EMBL" id="QJF52007.1"/>
    </source>
</evidence>
<evidence type="ECO:0000256" key="3">
    <source>
        <dbReference type="ARBA" id="ARBA00022679"/>
    </source>
</evidence>
<keyword evidence="5" id="KW-0472">Membrane</keyword>
<evidence type="ECO:0000256" key="5">
    <source>
        <dbReference type="SAM" id="Phobius"/>
    </source>
</evidence>
<dbReference type="EMBL" id="CP048788">
    <property type="protein sequence ID" value="QJF52007.1"/>
    <property type="molecule type" value="Genomic_DNA"/>
</dbReference>
<feature type="domain" description="Type II secretion system protein GspE N-terminal" evidence="6">
    <location>
        <begin position="80"/>
        <end position="161"/>
    </location>
</feature>
<name>A0A858SVH7_9RHOB</name>
<keyword evidence="8" id="KW-1185">Reference proteome</keyword>
<dbReference type="SUPFAM" id="SSF53448">
    <property type="entry name" value="Nucleotide-diphospho-sugar transferases"/>
    <property type="match status" value="1"/>
</dbReference>
<feature type="transmembrane region" description="Helical" evidence="5">
    <location>
        <begin position="186"/>
        <end position="205"/>
    </location>
</feature>
<keyword evidence="5" id="KW-1133">Transmembrane helix</keyword>
<evidence type="ECO:0000313" key="8">
    <source>
        <dbReference type="Proteomes" id="UP000503308"/>
    </source>
</evidence>
<dbReference type="InterPro" id="IPR029044">
    <property type="entry name" value="Nucleotide-diphossugar_trans"/>
</dbReference>
<evidence type="ECO:0000256" key="4">
    <source>
        <dbReference type="SAM" id="MobiDB-lite"/>
    </source>
</evidence>
<feature type="region of interest" description="Disordered" evidence="4">
    <location>
        <begin position="1"/>
        <end position="25"/>
    </location>
</feature>
<gene>
    <name evidence="7" type="ORF">G3256_12950</name>
</gene>
<dbReference type="SUPFAM" id="SSF160246">
    <property type="entry name" value="EspE N-terminal domain-like"/>
    <property type="match status" value="1"/>
</dbReference>
<dbReference type="PANTHER" id="PTHR43630">
    <property type="entry name" value="POLY-BETA-1,6-N-ACETYL-D-GLUCOSAMINE SYNTHASE"/>
    <property type="match status" value="1"/>
</dbReference>
<dbReference type="PANTHER" id="PTHR43630:SF1">
    <property type="entry name" value="POLY-BETA-1,6-N-ACETYL-D-GLUCOSAMINE SYNTHASE"/>
    <property type="match status" value="1"/>
</dbReference>